<name>A0A2X0MI35_9BASI</name>
<dbReference type="AlphaFoldDB" id="A0A2X0MI35"/>
<keyword evidence="3" id="KW-1185">Reference proteome</keyword>
<proteinExistence type="predicted"/>
<protein>
    <submittedName>
        <fullName evidence="2">BQ5605_C039g11827 protein</fullName>
    </submittedName>
</protein>
<feature type="compositionally biased region" description="Acidic residues" evidence="1">
    <location>
        <begin position="236"/>
        <end position="252"/>
    </location>
</feature>
<sequence>MTDLTAQKWPAANSRWNSIEDLSLLFHLSLLEANLSPSFTSTTRPAENGQLPSITIMANIPGCKHVVLAQVGQPSPQEWVVNRVPLFRTAAIARLQEKSRAIRRGRKGSRSKSKANPKKVLAHGHREEPADLETYLNRGYIDVGSELLGPTDLTRLEGSLRSCARRFSLKCLPHRRLGSNGGVLVFAQRTRAELFQCSSSQPVIKIGTPPQVLRGPASQAAAPAPNRYRHSSLIKDEEDDDEPDPVEEEELVAESAAHRASTPDRQVEIFSTADGGSTTVSAKGDFLGVWVPKHR</sequence>
<evidence type="ECO:0000313" key="3">
    <source>
        <dbReference type="Proteomes" id="UP000249464"/>
    </source>
</evidence>
<reference evidence="2 3" key="1">
    <citation type="submission" date="2016-11" db="EMBL/GenBank/DDBJ databases">
        <authorList>
            <person name="Jaros S."/>
            <person name="Januszkiewicz K."/>
            <person name="Wedrychowicz H."/>
        </authorList>
    </citation>
    <scope>NUCLEOTIDE SEQUENCE [LARGE SCALE GENOMIC DNA]</scope>
</reference>
<feature type="region of interest" description="Disordered" evidence="1">
    <location>
        <begin position="98"/>
        <end position="123"/>
    </location>
</feature>
<accession>A0A2X0MI35</accession>
<organism evidence="2 3">
    <name type="scientific">Microbotryum silenes-dioicae</name>
    <dbReference type="NCBI Taxonomy" id="796604"/>
    <lineage>
        <taxon>Eukaryota</taxon>
        <taxon>Fungi</taxon>
        <taxon>Dikarya</taxon>
        <taxon>Basidiomycota</taxon>
        <taxon>Pucciniomycotina</taxon>
        <taxon>Microbotryomycetes</taxon>
        <taxon>Microbotryales</taxon>
        <taxon>Microbotryaceae</taxon>
        <taxon>Microbotryum</taxon>
    </lineage>
</organism>
<evidence type="ECO:0000313" key="2">
    <source>
        <dbReference type="EMBL" id="SGY90767.1"/>
    </source>
</evidence>
<feature type="compositionally biased region" description="Basic residues" evidence="1">
    <location>
        <begin position="101"/>
        <end position="123"/>
    </location>
</feature>
<gene>
    <name evidence="2" type="primary">BQ5605_C039g11827</name>
    <name evidence="2" type="ORF">BQ5605_C039G11827</name>
</gene>
<dbReference type="Proteomes" id="UP000249464">
    <property type="component" value="Unassembled WGS sequence"/>
</dbReference>
<dbReference type="EMBL" id="FQNC01000060">
    <property type="protein sequence ID" value="SGY90767.1"/>
    <property type="molecule type" value="Genomic_DNA"/>
</dbReference>
<evidence type="ECO:0000256" key="1">
    <source>
        <dbReference type="SAM" id="MobiDB-lite"/>
    </source>
</evidence>
<feature type="region of interest" description="Disordered" evidence="1">
    <location>
        <begin position="208"/>
        <end position="266"/>
    </location>
</feature>